<name>A0AAV9SRZ7_9TELE</name>
<dbReference type="SMART" id="SM00546">
    <property type="entry name" value="CUE"/>
    <property type="match status" value="1"/>
</dbReference>
<dbReference type="Proteomes" id="UP001311232">
    <property type="component" value="Unassembled WGS sequence"/>
</dbReference>
<feature type="compositionally biased region" description="Basic and acidic residues" evidence="1">
    <location>
        <begin position="770"/>
        <end position="779"/>
    </location>
</feature>
<sequence length="843" mass="95483">MGQENENQMICNAAELKYQRNSPKDVAVQYGEKCRCLQNFTAHMAEALLYNRVQLFPLSHGQTAIRVNVCGSVMACAVVPLDQQQVTESGPLGKERILPALHPDRKEERCFVPYKPPPEDGSPAEVEEFLEHARFIAEDLEWLLALPHDKFWCQVVFDESLQRCLDSYLHQAPRGLDVATLPLSPAVADVQRAIHKAVFLTFLRMATHKESKEHFFTPAVFGEIIYDNFLFDIPKILDLCVLFGKGNSQLLHKMIENIFTQQPAYYNDLDETLPTVLQVFHTILDKCGLQCEGATAMEPMKLTAQKQPTAMSMNLEELGDIVLYLCDSTTTIHAFLDIFPAACSSFHSHGFLGRLPSIYEAAVPELEKAIRKRNFDKSLQEDLWKRLSHSCRKMVETTHLLLHHTCLQPILEGRENKQTFAEELLQYFTSFLPEKRFLVDYDEQFPIADDINLLQQALPVIDETRTSYLLQGVESAWDSTGRRRPQGHIQNNGASSFSTNQGAAGGTAAASDSFGPQEVKESRGEAGDKPRGAEATMNVPQRGNNGAVCPVSGPELESLLSCIGDLLPDLGEGFLLACLQEYDYNSELVINNILEDRLAPDLEKLDRAMPRPVKEELPAVLNNRSNVFDDDEFDVFRRERVDMSRIWKGRRKGENTREMLNDKQHIAEQRARYQAYETVVDEVVVEPGDSAGDAYDLDDYDDEYDDTYDMNQVGANDLDGDSLLNRRPFTVPQVLRKGTKVEHEEQEEDEDEDVSQNHVNRDQFVQDPALLRERAEAKRAAMQQKKGVHPERPSNVLGRPKGQGQTAETFLDRRKKEANKSRVSNHNRRTMADRKRNKGMIPS</sequence>
<evidence type="ECO:0000313" key="4">
    <source>
        <dbReference type="Proteomes" id="UP001311232"/>
    </source>
</evidence>
<feature type="compositionally biased region" description="Acidic residues" evidence="1">
    <location>
        <begin position="744"/>
        <end position="754"/>
    </location>
</feature>
<proteinExistence type="predicted"/>
<protein>
    <recommendedName>
        <fullName evidence="2">CUE domain-containing protein</fullName>
    </recommendedName>
</protein>
<dbReference type="PANTHER" id="PTHR21494:SF0">
    <property type="entry name" value="ACTIVATING SIGNAL COINTEGRATOR 1 COMPLEX SUBUNIT 2"/>
    <property type="match status" value="1"/>
</dbReference>
<dbReference type="Gene3D" id="1.10.8.10">
    <property type="entry name" value="DNA helicase RuvA subunit, C-terminal domain"/>
    <property type="match status" value="1"/>
</dbReference>
<dbReference type="AlphaFoldDB" id="A0AAV9SRZ7"/>
<dbReference type="InterPro" id="IPR003892">
    <property type="entry name" value="CUE"/>
</dbReference>
<dbReference type="PROSITE" id="PS51140">
    <property type="entry name" value="CUE"/>
    <property type="match status" value="1"/>
</dbReference>
<dbReference type="CDD" id="cd14364">
    <property type="entry name" value="CUE_ASCC2"/>
    <property type="match status" value="1"/>
</dbReference>
<dbReference type="SUPFAM" id="SSF46934">
    <property type="entry name" value="UBA-like"/>
    <property type="match status" value="1"/>
</dbReference>
<feature type="region of interest" description="Disordered" evidence="1">
    <location>
        <begin position="479"/>
        <end position="541"/>
    </location>
</feature>
<dbReference type="InterPro" id="IPR009060">
    <property type="entry name" value="UBA-like_sf"/>
</dbReference>
<organism evidence="3 4">
    <name type="scientific">Crenichthys baileyi</name>
    <name type="common">White River springfish</name>
    <dbReference type="NCBI Taxonomy" id="28760"/>
    <lineage>
        <taxon>Eukaryota</taxon>
        <taxon>Metazoa</taxon>
        <taxon>Chordata</taxon>
        <taxon>Craniata</taxon>
        <taxon>Vertebrata</taxon>
        <taxon>Euteleostomi</taxon>
        <taxon>Actinopterygii</taxon>
        <taxon>Neopterygii</taxon>
        <taxon>Teleostei</taxon>
        <taxon>Neoteleostei</taxon>
        <taxon>Acanthomorphata</taxon>
        <taxon>Ovalentaria</taxon>
        <taxon>Atherinomorphae</taxon>
        <taxon>Cyprinodontiformes</taxon>
        <taxon>Goodeidae</taxon>
        <taxon>Crenichthys</taxon>
    </lineage>
</organism>
<comment type="caution">
    <text evidence="3">The sequence shown here is derived from an EMBL/GenBank/DDBJ whole genome shotgun (WGS) entry which is preliminary data.</text>
</comment>
<dbReference type="PANTHER" id="PTHR21494">
    <property type="entry name" value="ACTIVATING SIGNAL COINTEGRATOR 1 COMPLEX SUBUNIT 2 ASC-1 COMPLEX SUBUNIT P100"/>
    <property type="match status" value="1"/>
</dbReference>
<dbReference type="Pfam" id="PF02845">
    <property type="entry name" value="CUE"/>
    <property type="match status" value="1"/>
</dbReference>
<evidence type="ECO:0000256" key="1">
    <source>
        <dbReference type="SAM" id="MobiDB-lite"/>
    </source>
</evidence>
<feature type="region of interest" description="Disordered" evidence="1">
    <location>
        <begin position="735"/>
        <end position="843"/>
    </location>
</feature>
<accession>A0AAV9SRZ7</accession>
<evidence type="ECO:0000259" key="2">
    <source>
        <dbReference type="PROSITE" id="PS51140"/>
    </source>
</evidence>
<evidence type="ECO:0000313" key="3">
    <source>
        <dbReference type="EMBL" id="KAK5623312.1"/>
    </source>
</evidence>
<feature type="domain" description="CUE" evidence="2">
    <location>
        <begin position="555"/>
        <end position="598"/>
    </location>
</feature>
<dbReference type="InterPro" id="IPR052586">
    <property type="entry name" value="ASCC2"/>
</dbReference>
<keyword evidence="4" id="KW-1185">Reference proteome</keyword>
<dbReference type="GO" id="GO:0043130">
    <property type="term" value="F:ubiquitin binding"/>
    <property type="evidence" value="ECO:0007669"/>
    <property type="project" value="InterPro"/>
</dbReference>
<gene>
    <name evidence="3" type="ORF">CRENBAI_016189</name>
</gene>
<dbReference type="InterPro" id="IPR041800">
    <property type="entry name" value="ASCC2_CUE"/>
</dbReference>
<reference evidence="3 4" key="1">
    <citation type="submission" date="2021-06" db="EMBL/GenBank/DDBJ databases">
        <authorList>
            <person name="Palmer J.M."/>
        </authorList>
    </citation>
    <scope>NUCLEOTIDE SEQUENCE [LARGE SCALE GENOMIC DNA]</scope>
    <source>
        <strain evidence="3 4">MEX-2019</strain>
        <tissue evidence="3">Muscle</tissue>
    </source>
</reference>
<feature type="compositionally biased region" description="Polar residues" evidence="1">
    <location>
        <begin position="488"/>
        <end position="501"/>
    </location>
</feature>
<feature type="compositionally biased region" description="Basic and acidic residues" evidence="1">
    <location>
        <begin position="518"/>
        <end position="532"/>
    </location>
</feature>
<dbReference type="GO" id="GO:0006355">
    <property type="term" value="P:regulation of DNA-templated transcription"/>
    <property type="evidence" value="ECO:0007669"/>
    <property type="project" value="TreeGrafter"/>
</dbReference>
<feature type="compositionally biased region" description="Basic and acidic residues" evidence="1">
    <location>
        <begin position="810"/>
        <end position="820"/>
    </location>
</feature>
<dbReference type="EMBL" id="JAHHUM010000036">
    <property type="protein sequence ID" value="KAK5623312.1"/>
    <property type="molecule type" value="Genomic_DNA"/>
</dbReference>